<evidence type="ECO:0000256" key="1">
    <source>
        <dbReference type="SAM" id="Phobius"/>
    </source>
</evidence>
<evidence type="ECO:0000313" key="3">
    <source>
        <dbReference type="Proteomes" id="UP001271007"/>
    </source>
</evidence>
<comment type="caution">
    <text evidence="2">The sequence shown here is derived from an EMBL/GenBank/DDBJ whole genome shotgun (WGS) entry which is preliminary data.</text>
</comment>
<proteinExistence type="predicted"/>
<keyword evidence="1" id="KW-0812">Transmembrane</keyword>
<keyword evidence="1" id="KW-1133">Transmembrane helix</keyword>
<organism evidence="2 3">
    <name type="scientific">Extremus antarcticus</name>
    <dbReference type="NCBI Taxonomy" id="702011"/>
    <lineage>
        <taxon>Eukaryota</taxon>
        <taxon>Fungi</taxon>
        <taxon>Dikarya</taxon>
        <taxon>Ascomycota</taxon>
        <taxon>Pezizomycotina</taxon>
        <taxon>Dothideomycetes</taxon>
        <taxon>Dothideomycetidae</taxon>
        <taxon>Mycosphaerellales</taxon>
        <taxon>Extremaceae</taxon>
        <taxon>Extremus</taxon>
    </lineage>
</organism>
<dbReference type="EMBL" id="JAWDJX010000019">
    <property type="protein sequence ID" value="KAK3052691.1"/>
    <property type="molecule type" value="Genomic_DNA"/>
</dbReference>
<protein>
    <submittedName>
        <fullName evidence="2">Uncharacterized protein</fullName>
    </submittedName>
</protein>
<accession>A0AAJ0GBW9</accession>
<name>A0AAJ0GBW9_9PEZI</name>
<dbReference type="PANTHER" id="PTHR37576">
    <property type="entry name" value="DEFECT AT LOW TEMPERATURE PROTEIN 1"/>
    <property type="match status" value="1"/>
</dbReference>
<dbReference type="Proteomes" id="UP001271007">
    <property type="component" value="Unassembled WGS sequence"/>
</dbReference>
<keyword evidence="1" id="KW-0472">Membrane</keyword>
<feature type="transmembrane region" description="Helical" evidence="1">
    <location>
        <begin position="200"/>
        <end position="222"/>
    </location>
</feature>
<sequence>MIELNTTVVQKRTDGSCAAYANATSCLLASATGEYSVQVKDGSISLINPRPSNVVEASNTAVTNNTINKHHLADDAGEWTKTTLSGIAAVARMQFASAVSLIQWSGVSAPQVVAYSSGWFAWQQGVENTIVGCIPDIENPTEQILNQVNELMFRVGVHYGQTYDVWKLTSPMDNGMEVDQTVTGTDVESVEVFRTEFACFAAAAAIQLFTSLVIGMTFWGYWRLGRSTSLSPLETAKAFNAAAVRDAGSNCNGREIAKLLGDRKIQYGVLDDEVEQTVAADYVPTEKLGFATGARVHRPTARHPSWSECNAMLEATFRMKRRWRRAVNHGSVVESAMTRHSVTA</sequence>
<keyword evidence="3" id="KW-1185">Reference proteome</keyword>
<reference evidence="2" key="1">
    <citation type="submission" date="2023-04" db="EMBL/GenBank/DDBJ databases">
        <title>Black Yeasts Isolated from many extreme environments.</title>
        <authorList>
            <person name="Coleine C."/>
            <person name="Stajich J.E."/>
            <person name="Selbmann L."/>
        </authorList>
    </citation>
    <scope>NUCLEOTIDE SEQUENCE</scope>
    <source>
        <strain evidence="2">CCFEE 5312</strain>
    </source>
</reference>
<evidence type="ECO:0000313" key="2">
    <source>
        <dbReference type="EMBL" id="KAK3052691.1"/>
    </source>
</evidence>
<dbReference type="AlphaFoldDB" id="A0AAJ0GBW9"/>
<gene>
    <name evidence="2" type="ORF">LTR09_006173</name>
</gene>
<dbReference type="PANTHER" id="PTHR37576:SF2">
    <property type="entry name" value="DEFECT AT LOW TEMPERATURE PROTEIN 1"/>
    <property type="match status" value="1"/>
</dbReference>